<reference evidence="1" key="1">
    <citation type="submission" date="2023-07" db="EMBL/GenBank/DDBJ databases">
        <authorList>
            <consortium name="CYATHOMIX"/>
        </authorList>
    </citation>
    <scope>NUCLEOTIDE SEQUENCE</scope>
    <source>
        <strain evidence="1">N/A</strain>
    </source>
</reference>
<comment type="caution">
    <text evidence="1">The sequence shown here is derived from an EMBL/GenBank/DDBJ whole genome shotgun (WGS) entry which is preliminary data.</text>
</comment>
<protein>
    <submittedName>
        <fullName evidence="1">Uncharacterized protein</fullName>
    </submittedName>
</protein>
<name>A0AA36GTR2_CYLNA</name>
<dbReference type="EMBL" id="CATQJL010000223">
    <property type="protein sequence ID" value="CAJ0598001.1"/>
    <property type="molecule type" value="Genomic_DNA"/>
</dbReference>
<evidence type="ECO:0000313" key="2">
    <source>
        <dbReference type="Proteomes" id="UP001176961"/>
    </source>
</evidence>
<proteinExistence type="predicted"/>
<gene>
    <name evidence="1" type="ORF">CYNAS_LOCUS9984</name>
</gene>
<organism evidence="1 2">
    <name type="scientific">Cylicocyclus nassatus</name>
    <name type="common">Nematode worm</name>
    <dbReference type="NCBI Taxonomy" id="53992"/>
    <lineage>
        <taxon>Eukaryota</taxon>
        <taxon>Metazoa</taxon>
        <taxon>Ecdysozoa</taxon>
        <taxon>Nematoda</taxon>
        <taxon>Chromadorea</taxon>
        <taxon>Rhabditida</taxon>
        <taxon>Rhabditina</taxon>
        <taxon>Rhabditomorpha</taxon>
        <taxon>Strongyloidea</taxon>
        <taxon>Strongylidae</taxon>
        <taxon>Cylicocyclus</taxon>
    </lineage>
</organism>
<dbReference type="Proteomes" id="UP001176961">
    <property type="component" value="Unassembled WGS sequence"/>
</dbReference>
<keyword evidence="2" id="KW-1185">Reference proteome</keyword>
<dbReference type="AlphaFoldDB" id="A0AA36GTR2"/>
<sequence>MVQFSQLISFSNKNLEKNIEDKTPTAHMEEEKLYFDDKYIDFSIKVEIEDAECFSGSTSSQFTFYIGTLDHYSRFVSAYRIEFFEFAWNAENNTRSFIGSGKSHKDYSCFYKAMHDCVPRADVIFIRFDSIPDAPWAIEKITVRLDFNTGHYGVYRNMWRFDHPVLMPCRSWLKDNHMYQIGPRTGLFIEHEYDYFPKEGEWIRDWV</sequence>
<accession>A0AA36GTR2</accession>
<evidence type="ECO:0000313" key="1">
    <source>
        <dbReference type="EMBL" id="CAJ0598001.1"/>
    </source>
</evidence>